<dbReference type="PANTHER" id="PTHR46242:SF1">
    <property type="entry name" value="ZINC FINGER CCHC DOMAIN-CONTAINING PROTEIN 9"/>
    <property type="match status" value="1"/>
</dbReference>
<proteinExistence type="predicted"/>
<dbReference type="InterPro" id="IPR001878">
    <property type="entry name" value="Znf_CCHC"/>
</dbReference>
<dbReference type="InterPro" id="IPR042246">
    <property type="entry name" value="ZCCHC9"/>
</dbReference>
<evidence type="ECO:0000256" key="1">
    <source>
        <dbReference type="ARBA" id="ARBA00022723"/>
    </source>
</evidence>
<evidence type="ECO:0000256" key="5">
    <source>
        <dbReference type="PROSITE-ProRule" id="PRU00047"/>
    </source>
</evidence>
<feature type="domain" description="CCHC-type" evidence="7">
    <location>
        <begin position="210"/>
        <end position="224"/>
    </location>
</feature>
<dbReference type="SMART" id="SM00343">
    <property type="entry name" value="ZnF_C2HC"/>
    <property type="match status" value="4"/>
</dbReference>
<sequence length="337" mass="35999">MASSPRNEEEPGAEPDAKKVIKKKQKKLEGVWKDEEIETAISKLEQQIAENPPATKRRRMYKRLGELKAALRGETTVGGKVAPSEKKGKKPDFKKEKGQQGVKCLYCREVGHSVKVCRKAKSERAAAEKEGTEDLQEASTAVSSSKPSTHLTGICYNCGSKAHSLKACPEPRKPDGSLPFALCFVCKQMGHIVSKCPQNTSGVYPEGGECRTCGSVEHLQRDCPLFKAQQAFERDQDRDQSAERRGGESGDFEGNAEFGRRPGGEGRGGRGSFGGFQSRGRGGRGRGGSYGGSFGARGGRGGMGMGRGGGMRGRGGRGGPGGHHSGFPGKGLRGRRS</sequence>
<feature type="domain" description="CCHC-type" evidence="7">
    <location>
        <begin position="155"/>
        <end position="170"/>
    </location>
</feature>
<gene>
    <name evidence="8" type="ORF">Cvel_1081</name>
</gene>
<protein>
    <recommendedName>
        <fullName evidence="7">CCHC-type domain-containing protein</fullName>
    </recommendedName>
</protein>
<dbReference type="SUPFAM" id="SSF57756">
    <property type="entry name" value="Retrovirus zinc finger-like domains"/>
    <property type="match status" value="2"/>
</dbReference>
<dbReference type="GO" id="GO:0008270">
    <property type="term" value="F:zinc ion binding"/>
    <property type="evidence" value="ECO:0007669"/>
    <property type="project" value="UniProtKB-KW"/>
</dbReference>
<dbReference type="GO" id="GO:0003676">
    <property type="term" value="F:nucleic acid binding"/>
    <property type="evidence" value="ECO:0007669"/>
    <property type="project" value="InterPro"/>
</dbReference>
<feature type="region of interest" description="Disordered" evidence="6">
    <location>
        <begin position="1"/>
        <end position="23"/>
    </location>
</feature>
<feature type="compositionally biased region" description="Gly residues" evidence="6">
    <location>
        <begin position="285"/>
        <end position="331"/>
    </location>
</feature>
<dbReference type="Gene3D" id="4.10.60.10">
    <property type="entry name" value="Zinc finger, CCHC-type"/>
    <property type="match status" value="2"/>
</dbReference>
<evidence type="ECO:0000259" key="7">
    <source>
        <dbReference type="PROSITE" id="PS50158"/>
    </source>
</evidence>
<feature type="region of interest" description="Disordered" evidence="6">
    <location>
        <begin position="231"/>
        <end position="337"/>
    </location>
</feature>
<dbReference type="EMBL" id="CDMZ01002838">
    <property type="protein sequence ID" value="CEM44086.1"/>
    <property type="molecule type" value="Genomic_DNA"/>
</dbReference>
<evidence type="ECO:0000256" key="3">
    <source>
        <dbReference type="ARBA" id="ARBA00022771"/>
    </source>
</evidence>
<feature type="domain" description="CCHC-type" evidence="7">
    <location>
        <begin position="183"/>
        <end position="198"/>
    </location>
</feature>
<dbReference type="InterPro" id="IPR036875">
    <property type="entry name" value="Znf_CCHC_sf"/>
</dbReference>
<keyword evidence="1" id="KW-0479">Metal-binding</keyword>
<keyword evidence="2" id="KW-0677">Repeat</keyword>
<evidence type="ECO:0000256" key="6">
    <source>
        <dbReference type="SAM" id="MobiDB-lite"/>
    </source>
</evidence>
<dbReference type="PROSITE" id="PS50158">
    <property type="entry name" value="ZF_CCHC"/>
    <property type="match status" value="3"/>
</dbReference>
<keyword evidence="4" id="KW-0862">Zinc</keyword>
<dbReference type="AlphaFoldDB" id="A0A0G4HJ28"/>
<feature type="compositionally biased region" description="Basic and acidic residues" evidence="6">
    <location>
        <begin position="258"/>
        <end position="268"/>
    </location>
</feature>
<keyword evidence="3 5" id="KW-0863">Zinc-finger</keyword>
<feature type="compositionally biased region" description="Basic and acidic residues" evidence="6">
    <location>
        <begin position="83"/>
        <end position="95"/>
    </location>
</feature>
<evidence type="ECO:0000313" key="8">
    <source>
        <dbReference type="EMBL" id="CEM44086.1"/>
    </source>
</evidence>
<dbReference type="GO" id="GO:0005730">
    <property type="term" value="C:nucleolus"/>
    <property type="evidence" value="ECO:0007669"/>
    <property type="project" value="TreeGrafter"/>
</dbReference>
<dbReference type="Pfam" id="PF00098">
    <property type="entry name" value="zf-CCHC"/>
    <property type="match status" value="2"/>
</dbReference>
<accession>A0A0G4HJ28</accession>
<dbReference type="FunFam" id="4.10.60.10:FF:000091">
    <property type="entry name" value="Zinc finger CCHC-type-containing 9"/>
    <property type="match status" value="1"/>
</dbReference>
<evidence type="ECO:0000256" key="4">
    <source>
        <dbReference type="ARBA" id="ARBA00022833"/>
    </source>
</evidence>
<reference evidence="8" key="1">
    <citation type="submission" date="2014-11" db="EMBL/GenBank/DDBJ databases">
        <authorList>
            <person name="Otto D Thomas"/>
            <person name="Naeem Raeece"/>
        </authorList>
    </citation>
    <scope>NUCLEOTIDE SEQUENCE</scope>
</reference>
<name>A0A0G4HJ28_9ALVE</name>
<dbReference type="VEuPathDB" id="CryptoDB:Cvel_1081"/>
<feature type="compositionally biased region" description="Basic and acidic residues" evidence="6">
    <location>
        <begin position="232"/>
        <end position="248"/>
    </location>
</feature>
<evidence type="ECO:0000256" key="2">
    <source>
        <dbReference type="ARBA" id="ARBA00022737"/>
    </source>
</evidence>
<organism evidence="8">
    <name type="scientific">Chromera velia CCMP2878</name>
    <dbReference type="NCBI Taxonomy" id="1169474"/>
    <lineage>
        <taxon>Eukaryota</taxon>
        <taxon>Sar</taxon>
        <taxon>Alveolata</taxon>
        <taxon>Colpodellida</taxon>
        <taxon>Chromeraceae</taxon>
        <taxon>Chromera</taxon>
    </lineage>
</organism>
<feature type="region of interest" description="Disordered" evidence="6">
    <location>
        <begin position="74"/>
        <end position="95"/>
    </location>
</feature>
<dbReference type="PANTHER" id="PTHR46242">
    <property type="entry name" value="ZINC FINGER CCHC DOMAIN-CONTAINING PROTEIN 9 ZCCHC9"/>
    <property type="match status" value="1"/>
</dbReference>
<dbReference type="PhylomeDB" id="A0A0G4HJ28"/>